<evidence type="ECO:0000313" key="2">
    <source>
        <dbReference type="Proteomes" id="UP001372834"/>
    </source>
</evidence>
<comment type="caution">
    <text evidence="1">The sequence shown here is derived from an EMBL/GenBank/DDBJ whole genome shotgun (WGS) entry which is preliminary data.</text>
</comment>
<evidence type="ECO:0000313" key="1">
    <source>
        <dbReference type="EMBL" id="KAK6639335.1"/>
    </source>
</evidence>
<dbReference type="Proteomes" id="UP001372834">
    <property type="component" value="Unassembled WGS sequence"/>
</dbReference>
<proteinExistence type="predicted"/>
<dbReference type="AlphaFoldDB" id="A0AAN8P8R9"/>
<accession>A0AAN8P8R9</accession>
<dbReference type="EMBL" id="JAWJWE010000003">
    <property type="protein sequence ID" value="KAK6639335.1"/>
    <property type="molecule type" value="Genomic_DNA"/>
</dbReference>
<gene>
    <name evidence="1" type="ORF">RUM43_007607</name>
</gene>
<reference evidence="1 2" key="1">
    <citation type="submission" date="2023-10" db="EMBL/GenBank/DDBJ databases">
        <title>Genomes of two closely related lineages of the louse Polyplax serrata with different host specificities.</title>
        <authorList>
            <person name="Martinu J."/>
            <person name="Tarabai H."/>
            <person name="Stefka J."/>
            <person name="Hypsa V."/>
        </authorList>
    </citation>
    <scope>NUCLEOTIDE SEQUENCE [LARGE SCALE GENOMIC DNA]</scope>
    <source>
        <strain evidence="1">HR10_N</strain>
    </source>
</reference>
<organism evidence="1 2">
    <name type="scientific">Polyplax serrata</name>
    <name type="common">Common mouse louse</name>
    <dbReference type="NCBI Taxonomy" id="468196"/>
    <lineage>
        <taxon>Eukaryota</taxon>
        <taxon>Metazoa</taxon>
        <taxon>Ecdysozoa</taxon>
        <taxon>Arthropoda</taxon>
        <taxon>Hexapoda</taxon>
        <taxon>Insecta</taxon>
        <taxon>Pterygota</taxon>
        <taxon>Neoptera</taxon>
        <taxon>Paraneoptera</taxon>
        <taxon>Psocodea</taxon>
        <taxon>Troctomorpha</taxon>
        <taxon>Phthiraptera</taxon>
        <taxon>Anoplura</taxon>
        <taxon>Polyplacidae</taxon>
        <taxon>Polyplax</taxon>
    </lineage>
</organism>
<sequence>MIWGGLFENVSPAHHTAEKPRVRVASQAPIHKKDIKKAFGLECLNGSSRKQQTESYCCERMLPKPSHKSTYFSRLLKTSCYRMPRIWFTPADKIFFARSREIQPASENVSNKDIFIQFNATLCVNRCYREVWRSVRLPPVGRKSGFDDVFGR</sequence>
<protein>
    <submittedName>
        <fullName evidence="1">Uncharacterized protein</fullName>
    </submittedName>
</protein>
<name>A0AAN8P8R9_POLSC</name>